<organism evidence="2">
    <name type="scientific">marine metagenome</name>
    <dbReference type="NCBI Taxonomy" id="408172"/>
    <lineage>
        <taxon>unclassified sequences</taxon>
        <taxon>metagenomes</taxon>
        <taxon>ecological metagenomes</taxon>
    </lineage>
</organism>
<dbReference type="AlphaFoldDB" id="A0A382VSS9"/>
<feature type="domain" description="Glycosyl hydrolase-like 10" evidence="1">
    <location>
        <begin position="73"/>
        <end position="192"/>
    </location>
</feature>
<accession>A0A382VSS9</accession>
<reference evidence="2" key="1">
    <citation type="submission" date="2018-05" db="EMBL/GenBank/DDBJ databases">
        <authorList>
            <person name="Lanie J.A."/>
            <person name="Ng W.-L."/>
            <person name="Kazmierczak K.M."/>
            <person name="Andrzejewski T.M."/>
            <person name="Davidsen T.M."/>
            <person name="Wayne K.J."/>
            <person name="Tettelin H."/>
            <person name="Glass J.I."/>
            <person name="Rusch D."/>
            <person name="Podicherti R."/>
            <person name="Tsui H.-C.T."/>
            <person name="Winkler M.E."/>
        </authorList>
    </citation>
    <scope>NUCLEOTIDE SEQUENCE</scope>
</reference>
<dbReference type="InterPro" id="IPR017853">
    <property type="entry name" value="GH"/>
</dbReference>
<dbReference type="Pfam" id="PF02638">
    <property type="entry name" value="GHL10"/>
    <property type="match status" value="1"/>
</dbReference>
<dbReference type="Gene3D" id="3.20.20.80">
    <property type="entry name" value="Glycosidases"/>
    <property type="match status" value="1"/>
</dbReference>
<proteinExistence type="predicted"/>
<name>A0A382VSS9_9ZZZZ</name>
<gene>
    <name evidence="2" type="ORF">METZ01_LOCUS402377</name>
</gene>
<evidence type="ECO:0000313" key="2">
    <source>
        <dbReference type="EMBL" id="SVD49523.1"/>
    </source>
</evidence>
<sequence length="220" mass="25584">VTTPGQYGIIYNWDGAPHGYSTAPQSLDEFLQFTYAPLIDTQVGALFWCVGEHAARWSSTALEQLGDVHGRHYESAAAYHHTENIRRMMERGEDPHAALIERGHELGLAVYASLRVNDNHFDGAQIGDLPDLHHTELTSLRQQHPEWLLGERTSDWFALSWDLSVPEVRRYRLDHLREICERYDWDGVELDWQRHPFHLPEDDAYRLRYALTDLQRAARR</sequence>
<dbReference type="InterPro" id="IPR003790">
    <property type="entry name" value="GHL10"/>
</dbReference>
<dbReference type="EMBL" id="UINC01154312">
    <property type="protein sequence ID" value="SVD49523.1"/>
    <property type="molecule type" value="Genomic_DNA"/>
</dbReference>
<protein>
    <recommendedName>
        <fullName evidence="1">Glycosyl hydrolase-like 10 domain-containing protein</fullName>
    </recommendedName>
</protein>
<feature type="non-terminal residue" evidence="2">
    <location>
        <position position="1"/>
    </location>
</feature>
<evidence type="ECO:0000259" key="1">
    <source>
        <dbReference type="Pfam" id="PF02638"/>
    </source>
</evidence>
<dbReference type="SUPFAM" id="SSF51445">
    <property type="entry name" value="(Trans)glycosidases"/>
    <property type="match status" value="1"/>
</dbReference>
<feature type="non-terminal residue" evidence="2">
    <location>
        <position position="220"/>
    </location>
</feature>